<name>A0A7J7TMA6_RHIFE</name>
<comment type="caution">
    <text evidence="1">The sequence shown here is derived from an EMBL/GenBank/DDBJ whole genome shotgun (WGS) entry which is preliminary data.</text>
</comment>
<reference evidence="1 2" key="1">
    <citation type="journal article" date="2020" name="Nature">
        <title>Six reference-quality genomes reveal evolution of bat adaptations.</title>
        <authorList>
            <person name="Jebb D."/>
            <person name="Huang Z."/>
            <person name="Pippel M."/>
            <person name="Hughes G.M."/>
            <person name="Lavrichenko K."/>
            <person name="Devanna P."/>
            <person name="Winkler S."/>
            <person name="Jermiin L.S."/>
            <person name="Skirmuntt E.C."/>
            <person name="Katzourakis A."/>
            <person name="Burkitt-Gray L."/>
            <person name="Ray D.A."/>
            <person name="Sullivan K.A.M."/>
            <person name="Roscito J.G."/>
            <person name="Kirilenko B.M."/>
            <person name="Davalos L.M."/>
            <person name="Corthals A.P."/>
            <person name="Power M.L."/>
            <person name="Jones G."/>
            <person name="Ransome R.D."/>
            <person name="Dechmann D.K.N."/>
            <person name="Locatelli A.G."/>
            <person name="Puechmaille S.J."/>
            <person name="Fedrigo O."/>
            <person name="Jarvis E.D."/>
            <person name="Hiller M."/>
            <person name="Vernes S.C."/>
            <person name="Myers E.W."/>
            <person name="Teeling E.C."/>
        </authorList>
    </citation>
    <scope>NUCLEOTIDE SEQUENCE [LARGE SCALE GENOMIC DNA]</scope>
    <source>
        <strain evidence="1">MRhiFer1</strain>
        <tissue evidence="1">Lung</tissue>
    </source>
</reference>
<protein>
    <submittedName>
        <fullName evidence="1">Uncharacterized protein</fullName>
    </submittedName>
</protein>
<dbReference type="AlphaFoldDB" id="A0A7J7TMA6"/>
<evidence type="ECO:0000313" key="1">
    <source>
        <dbReference type="EMBL" id="KAF6301831.1"/>
    </source>
</evidence>
<proteinExistence type="predicted"/>
<dbReference type="Proteomes" id="UP000585614">
    <property type="component" value="Unassembled WGS sequence"/>
</dbReference>
<dbReference type="EMBL" id="JACAGC010000019">
    <property type="protein sequence ID" value="KAF6301831.1"/>
    <property type="molecule type" value="Genomic_DNA"/>
</dbReference>
<organism evidence="1 2">
    <name type="scientific">Rhinolophus ferrumequinum</name>
    <name type="common">Greater horseshoe bat</name>
    <dbReference type="NCBI Taxonomy" id="59479"/>
    <lineage>
        <taxon>Eukaryota</taxon>
        <taxon>Metazoa</taxon>
        <taxon>Chordata</taxon>
        <taxon>Craniata</taxon>
        <taxon>Vertebrata</taxon>
        <taxon>Euteleostomi</taxon>
        <taxon>Mammalia</taxon>
        <taxon>Eutheria</taxon>
        <taxon>Laurasiatheria</taxon>
        <taxon>Chiroptera</taxon>
        <taxon>Yinpterochiroptera</taxon>
        <taxon>Rhinolophoidea</taxon>
        <taxon>Rhinolophidae</taxon>
        <taxon>Rhinolophinae</taxon>
        <taxon>Rhinolophus</taxon>
    </lineage>
</organism>
<accession>A0A7J7TMA6</accession>
<evidence type="ECO:0000313" key="2">
    <source>
        <dbReference type="Proteomes" id="UP000585614"/>
    </source>
</evidence>
<gene>
    <name evidence="1" type="ORF">mRhiFer1_008749</name>
</gene>
<sequence length="122" mass="13653">MKQVERASQDVKHVKDNKAFERATGIFLGAEAGRREESAALREVHNHIRTEERLYSMGKDLHENFRMNQRDLSLFTDSGEGSGGKGGIKVGSDNGWTKALKEAEHRIKDANGGRKVTVYILL</sequence>